<dbReference type="EMBL" id="CP072384">
    <property type="protein sequence ID" value="QUC09178.1"/>
    <property type="molecule type" value="Genomic_DNA"/>
</dbReference>
<sequence>MTVLSSLRSRILLSRLAVQLPLAEASDRLPGLVIGGVDLAMLTTAHSLDRRADLKVLRELRNYVGQRVLLAVDTPDIESDVRVLLPGDRDLSRPHQWALLGHVVQDVDEVTGPDEALQFLVVPGTRPDAQLVQAAVASQPPLRAESLPWFAAGDLGVASVASLVAAGVRRVWLTGGESFEELEEVDEILRQAWREDPAADEYLRFSVMA</sequence>
<reference evidence="1 2" key="1">
    <citation type="submission" date="2021-03" db="EMBL/GenBank/DDBJ databases">
        <title>Human Oral Microbial Genomes.</title>
        <authorList>
            <person name="Johnston C.D."/>
            <person name="Chen T."/>
            <person name="Dewhirst F.E."/>
        </authorList>
    </citation>
    <scope>NUCLEOTIDE SEQUENCE [LARGE SCALE GENOMIC DNA]</scope>
    <source>
        <strain evidence="1 2">DSMZ 100122</strain>
    </source>
</reference>
<protein>
    <submittedName>
        <fullName evidence="1">Uncharacterized protein</fullName>
    </submittedName>
</protein>
<keyword evidence="2" id="KW-1185">Reference proteome</keyword>
<dbReference type="Proteomes" id="UP000678513">
    <property type="component" value="Chromosome"/>
</dbReference>
<name>A0ABX7Y8Z9_9ACTN</name>
<evidence type="ECO:0000313" key="2">
    <source>
        <dbReference type="Proteomes" id="UP000678513"/>
    </source>
</evidence>
<proteinExistence type="predicted"/>
<organism evidence="1 2">
    <name type="scientific">Arachnia rubra</name>
    <dbReference type="NCBI Taxonomy" id="1547448"/>
    <lineage>
        <taxon>Bacteria</taxon>
        <taxon>Bacillati</taxon>
        <taxon>Actinomycetota</taxon>
        <taxon>Actinomycetes</taxon>
        <taxon>Propionibacteriales</taxon>
        <taxon>Propionibacteriaceae</taxon>
        <taxon>Arachnia</taxon>
    </lineage>
</organism>
<gene>
    <name evidence="1" type="ORF">J5A65_05510</name>
</gene>
<dbReference type="RefSeq" id="WP_212326318.1">
    <property type="nucleotide sequence ID" value="NZ_AP024463.1"/>
</dbReference>
<accession>A0ABX7Y8Z9</accession>
<evidence type="ECO:0000313" key="1">
    <source>
        <dbReference type="EMBL" id="QUC09178.1"/>
    </source>
</evidence>